<keyword evidence="2" id="KW-0808">Transferase</keyword>
<evidence type="ECO:0000256" key="2">
    <source>
        <dbReference type="ARBA" id="ARBA00022679"/>
    </source>
</evidence>
<proteinExistence type="predicted"/>
<name>A0ABV3R7D9_9HYPH</name>
<dbReference type="PANTHER" id="PTHR13778">
    <property type="entry name" value="GLYCOSYLTRANSFERASE 8 DOMAIN-CONTAINING PROTEIN"/>
    <property type="match status" value="1"/>
</dbReference>
<evidence type="ECO:0000256" key="3">
    <source>
        <dbReference type="ARBA" id="ARBA00022723"/>
    </source>
</evidence>
<feature type="compositionally biased region" description="Low complexity" evidence="4">
    <location>
        <begin position="11"/>
        <end position="22"/>
    </location>
</feature>
<evidence type="ECO:0000256" key="4">
    <source>
        <dbReference type="SAM" id="MobiDB-lite"/>
    </source>
</evidence>
<evidence type="ECO:0000313" key="5">
    <source>
        <dbReference type="EMBL" id="MEW9808462.1"/>
    </source>
</evidence>
<dbReference type="SUPFAM" id="SSF53448">
    <property type="entry name" value="Nucleotide-diphospho-sugar transferases"/>
    <property type="match status" value="1"/>
</dbReference>
<evidence type="ECO:0000313" key="6">
    <source>
        <dbReference type="Proteomes" id="UP001556196"/>
    </source>
</evidence>
<dbReference type="Gene3D" id="3.90.550.10">
    <property type="entry name" value="Spore Coat Polysaccharide Biosynthesis Protein SpsA, Chain A"/>
    <property type="match status" value="1"/>
</dbReference>
<dbReference type="InterPro" id="IPR002495">
    <property type="entry name" value="Glyco_trans_8"/>
</dbReference>
<gene>
    <name evidence="5" type="ORF">ABUE31_20925</name>
</gene>
<protein>
    <submittedName>
        <fullName evidence="5">Glycosyltransferase family 8 protein</fullName>
    </submittedName>
</protein>
<sequence>MKPGPGVADRPAPGASGLAGSGERPSRNAVCLCTDRNMLIPALFVADSVRSRLPASAHRYDVIVFCEASEVTEGHRRWMQDRGIVLRDDMDMARLSALKRFSGRLTAATLMKLLLAEHLAGSYDRILYLDSDVSIHGDIGRIFSLDTGGYEIAAVPAGRLLLQLTEKQRDETFAHFRALGMTEPFRFFNSGVLYIDVNKWNRARLGDRALAYIRDNPDLCFLPDEHALNAVLDGSLAELTLVWNARPPSGEGRAALPFIEPVVLHYAGHDKPWRRYGYRKRLFPDRAAYRHYEAFLKETPWPGWLDEQWSARDLWGSVAWEFKRVSRRLRGKLDEPTRARRAAQLDAGRRFWTEGDFADVRQGLVEQRDGRLQLTDR</sequence>
<accession>A0ABV3R7D9</accession>
<keyword evidence="1" id="KW-0328">Glycosyltransferase</keyword>
<dbReference type="CDD" id="cd04194">
    <property type="entry name" value="GT8_A4GalT_like"/>
    <property type="match status" value="1"/>
</dbReference>
<organism evidence="5 6">
    <name type="scientific">Mesorhizobium marinum</name>
    <dbReference type="NCBI Taxonomy" id="3228790"/>
    <lineage>
        <taxon>Bacteria</taxon>
        <taxon>Pseudomonadati</taxon>
        <taxon>Pseudomonadota</taxon>
        <taxon>Alphaproteobacteria</taxon>
        <taxon>Hyphomicrobiales</taxon>
        <taxon>Phyllobacteriaceae</taxon>
        <taxon>Mesorhizobium</taxon>
    </lineage>
</organism>
<dbReference type="RefSeq" id="WP_367725694.1">
    <property type="nucleotide sequence ID" value="NZ_JBFOCI010000008.1"/>
</dbReference>
<dbReference type="EMBL" id="JBFOCI010000008">
    <property type="protein sequence ID" value="MEW9808462.1"/>
    <property type="molecule type" value="Genomic_DNA"/>
</dbReference>
<keyword evidence="6" id="KW-1185">Reference proteome</keyword>
<dbReference type="PANTHER" id="PTHR13778:SF47">
    <property type="entry name" value="LIPOPOLYSACCHARIDE 1,3-GALACTOSYLTRANSFERASE"/>
    <property type="match status" value="1"/>
</dbReference>
<comment type="caution">
    <text evidence="5">The sequence shown here is derived from an EMBL/GenBank/DDBJ whole genome shotgun (WGS) entry which is preliminary data.</text>
</comment>
<dbReference type="Pfam" id="PF01501">
    <property type="entry name" value="Glyco_transf_8"/>
    <property type="match status" value="1"/>
</dbReference>
<dbReference type="Proteomes" id="UP001556196">
    <property type="component" value="Unassembled WGS sequence"/>
</dbReference>
<dbReference type="InterPro" id="IPR029044">
    <property type="entry name" value="Nucleotide-diphossugar_trans"/>
</dbReference>
<evidence type="ECO:0000256" key="1">
    <source>
        <dbReference type="ARBA" id="ARBA00022676"/>
    </source>
</evidence>
<keyword evidence="3" id="KW-0479">Metal-binding</keyword>
<feature type="region of interest" description="Disordered" evidence="4">
    <location>
        <begin position="1"/>
        <end position="25"/>
    </location>
</feature>
<dbReference type="InterPro" id="IPR050748">
    <property type="entry name" value="Glycosyltrans_8_dom-fam"/>
</dbReference>
<reference evidence="5 6" key="1">
    <citation type="submission" date="2024-06" db="EMBL/GenBank/DDBJ databases">
        <authorList>
            <person name="Tuo L."/>
        </authorList>
    </citation>
    <scope>NUCLEOTIDE SEQUENCE [LARGE SCALE GENOMIC DNA]</scope>
    <source>
        <strain evidence="5 6">ZMM04-5</strain>
    </source>
</reference>